<keyword evidence="4" id="KW-1185">Reference proteome</keyword>
<feature type="compositionally biased region" description="Pro residues" evidence="2">
    <location>
        <begin position="535"/>
        <end position="547"/>
    </location>
</feature>
<proteinExistence type="predicted"/>
<evidence type="ECO:0000256" key="1">
    <source>
        <dbReference type="SAM" id="Coils"/>
    </source>
</evidence>
<dbReference type="Proteomes" id="UP000195570">
    <property type="component" value="Unassembled WGS sequence"/>
</dbReference>
<dbReference type="GeneID" id="92381960"/>
<dbReference type="AlphaFoldDB" id="A0A1G4I5N3"/>
<feature type="compositionally biased region" description="Basic residues" evidence="2">
    <location>
        <begin position="462"/>
        <end position="485"/>
    </location>
</feature>
<dbReference type="EMBL" id="CZPT02000701">
    <property type="protein sequence ID" value="SCU67202.1"/>
    <property type="molecule type" value="Genomic_DNA"/>
</dbReference>
<gene>
    <name evidence="3" type="ORF">TEOVI_000802600</name>
</gene>
<accession>A0A1G4I5N3</accession>
<evidence type="ECO:0000313" key="3">
    <source>
        <dbReference type="EMBL" id="SCU67202.1"/>
    </source>
</evidence>
<feature type="compositionally biased region" description="Basic residues" evidence="2">
    <location>
        <begin position="409"/>
        <end position="438"/>
    </location>
</feature>
<sequence>MDFVFPVFVPASDCVVEKTVTEKKSLWELVIEASSNRTYSRTTDADTVYCARPDEGANAYGKPEGDDSDYEKEASAAIAPTSRSSWIPTPYMTKNLLSSGFVSQFCTLNAIECSARVPPPPCLRLEDLQLPPVALKRLREQLLQSLRKKFRTGSVVKSFHTSQKTDEPDLRELREIVLNGATGEQEGKQCSEEERVECMAAGGDDGEGEDRLVLTALQQVTLTSMLLGHHTVSVAPHGTGKKTAGLIATAALTLARECDTLKESLKKEEQQQEVKEESEKSQTFPSLAPRAIVLLSSFRELQRCNRWLQYVFTAEAFVPLTFRRGTAQLVKLPVLFAPPPRRPVRALLDHPVQPPLDLLPQQQPVPQEPEDRQEPRVLEEEAQERQESLRESDHRGHKRLRELSDDCHHRRGHRYRSRSRSLRQRHRHHHRRDRHRGSSRSVTGREVEGRKQRYRDCSEDRKRRRRSHSGRGRRERSRRRYRSRSLRSDSHERNGGRRGTHKRDPPRPHSSHSNVAEGTRKPSDQQKGDDAPHSAAPPLPSSTPPEPAQLTVRQSVLDDVEEVPHCLQQHVPILLATHQSFADALQEVRGQAEMLPFECIRVVCISDADRVAQPNSQASLLPSWWVSFSNAVDVDCQFIVSASRMLDEVDTWLRETVLNDTPNVINRYRQRDDTVWLAVQHIIEVVHVDEPTDYRQSRQSYEGVEGAKLDRLADIVTRHFSPPHGTGAADGAAGNVADASSPHHASSVVGRLIVMVSSRKEQEAVFSHLFSLLQSQSDRVRCTCQWEEFQQGNADLLVAYDWMVTIAHDHSEGESRSHCPVSVVVNYSFPRMLLAPGKEESLLECLVIRTRSLLCGYAPAGVNDHPKDQRSGVFGREGNITRMPLSVLTILTARQVHGRLGRLLQQRAQALTSE</sequence>
<feature type="coiled-coil region" evidence="1">
    <location>
        <begin position="251"/>
        <end position="278"/>
    </location>
</feature>
<feature type="compositionally biased region" description="Basic and acidic residues" evidence="2">
    <location>
        <begin position="443"/>
        <end position="461"/>
    </location>
</feature>
<feature type="compositionally biased region" description="Basic and acidic residues" evidence="2">
    <location>
        <begin position="369"/>
        <end position="394"/>
    </location>
</feature>
<evidence type="ECO:0000313" key="4">
    <source>
        <dbReference type="Proteomes" id="UP000195570"/>
    </source>
</evidence>
<comment type="caution">
    <text evidence="3">The sequence shown here is derived from an EMBL/GenBank/DDBJ whole genome shotgun (WGS) entry which is preliminary data.</text>
</comment>
<dbReference type="VEuPathDB" id="TriTrypDB:TEOVI_000802600"/>
<feature type="region of interest" description="Disordered" evidence="2">
    <location>
        <begin position="352"/>
        <end position="548"/>
    </location>
</feature>
<dbReference type="RefSeq" id="XP_067078549.1">
    <property type="nucleotide sequence ID" value="XM_067222448.1"/>
</dbReference>
<feature type="compositionally biased region" description="Basic and acidic residues" evidence="2">
    <location>
        <begin position="486"/>
        <end position="495"/>
    </location>
</feature>
<protein>
    <submittedName>
        <fullName evidence="3">Uncharacterized protein</fullName>
    </submittedName>
</protein>
<evidence type="ECO:0000256" key="2">
    <source>
        <dbReference type="SAM" id="MobiDB-lite"/>
    </source>
</evidence>
<keyword evidence="1" id="KW-0175">Coiled coil</keyword>
<feature type="compositionally biased region" description="Low complexity" evidence="2">
    <location>
        <begin position="355"/>
        <end position="365"/>
    </location>
</feature>
<name>A0A1G4I5N3_TRYEQ</name>
<feature type="compositionally biased region" description="Basic and acidic residues" evidence="2">
    <location>
        <begin position="518"/>
        <end position="532"/>
    </location>
</feature>
<reference evidence="3" key="1">
    <citation type="submission" date="2016-09" db="EMBL/GenBank/DDBJ databases">
        <authorList>
            <person name="Hebert L."/>
            <person name="Moumen B."/>
        </authorList>
    </citation>
    <scope>NUCLEOTIDE SEQUENCE [LARGE SCALE GENOMIC DNA]</scope>
    <source>
        <strain evidence="3">OVI</strain>
    </source>
</reference>
<organism evidence="3 4">
    <name type="scientific">Trypanosoma equiperdum</name>
    <dbReference type="NCBI Taxonomy" id="5694"/>
    <lineage>
        <taxon>Eukaryota</taxon>
        <taxon>Discoba</taxon>
        <taxon>Euglenozoa</taxon>
        <taxon>Kinetoplastea</taxon>
        <taxon>Metakinetoplastina</taxon>
        <taxon>Trypanosomatida</taxon>
        <taxon>Trypanosomatidae</taxon>
        <taxon>Trypanosoma</taxon>
    </lineage>
</organism>